<dbReference type="EMBL" id="NGUP01000001">
    <property type="protein sequence ID" value="OWS70689.1"/>
    <property type="molecule type" value="Genomic_DNA"/>
</dbReference>
<comment type="caution">
    <text evidence="5">The sequence shown here is derived from an EMBL/GenBank/DDBJ whole genome shotgun (WGS) entry which is preliminary data.</text>
</comment>
<accession>A0A254PVV5</accession>
<evidence type="ECO:0000313" key="5">
    <source>
        <dbReference type="EMBL" id="OWS70689.1"/>
    </source>
</evidence>
<dbReference type="Gene3D" id="3.90.550.10">
    <property type="entry name" value="Spore Coat Polysaccharide Biosynthesis Protein SpsA, Chain A"/>
    <property type="match status" value="1"/>
</dbReference>
<feature type="domain" description="Glycosyltransferase 2-like" evidence="4">
    <location>
        <begin position="8"/>
        <end position="167"/>
    </location>
</feature>
<evidence type="ECO:0000256" key="3">
    <source>
        <dbReference type="ARBA" id="ARBA00022679"/>
    </source>
</evidence>
<organism evidence="5 6">
    <name type="scientific">Polynucleobacter campilacus</name>
    <dbReference type="NCBI Taxonomy" id="1743163"/>
    <lineage>
        <taxon>Bacteria</taxon>
        <taxon>Pseudomonadati</taxon>
        <taxon>Pseudomonadota</taxon>
        <taxon>Betaproteobacteria</taxon>
        <taxon>Burkholderiales</taxon>
        <taxon>Burkholderiaceae</taxon>
        <taxon>Polynucleobacter</taxon>
    </lineage>
</organism>
<dbReference type="AlphaFoldDB" id="A0A254PVV5"/>
<gene>
    <name evidence="5" type="ORF">CBI31_00080</name>
</gene>
<dbReference type="OrthoDB" id="9771846at2"/>
<reference evidence="5 6" key="1">
    <citation type="submission" date="2017-05" db="EMBL/GenBank/DDBJ databases">
        <title>Genome of Polynucleobacter sp. MWH-Feld-100.</title>
        <authorList>
            <person name="Hahn M.W."/>
        </authorList>
    </citation>
    <scope>NUCLEOTIDE SEQUENCE [LARGE SCALE GENOMIC DNA]</scope>
    <source>
        <strain evidence="5 6">MWH-Feld-100</strain>
    </source>
</reference>
<dbReference type="GO" id="GO:0016757">
    <property type="term" value="F:glycosyltransferase activity"/>
    <property type="evidence" value="ECO:0007669"/>
    <property type="project" value="UniProtKB-KW"/>
</dbReference>
<dbReference type="PANTHER" id="PTHR43179">
    <property type="entry name" value="RHAMNOSYLTRANSFERASE WBBL"/>
    <property type="match status" value="1"/>
</dbReference>
<evidence type="ECO:0000259" key="4">
    <source>
        <dbReference type="Pfam" id="PF00535"/>
    </source>
</evidence>
<name>A0A254PVV5_9BURK</name>
<dbReference type="SUPFAM" id="SSF53448">
    <property type="entry name" value="Nucleotide-diphospho-sugar transferases"/>
    <property type="match status" value="1"/>
</dbReference>
<keyword evidence="6" id="KW-1185">Reference proteome</keyword>
<dbReference type="RefSeq" id="WP_088524403.1">
    <property type="nucleotide sequence ID" value="NZ_NGUP01000001.1"/>
</dbReference>
<dbReference type="PANTHER" id="PTHR43179:SF12">
    <property type="entry name" value="GALACTOFURANOSYLTRANSFERASE GLFT2"/>
    <property type="match status" value="1"/>
</dbReference>
<dbReference type="InterPro" id="IPR001173">
    <property type="entry name" value="Glyco_trans_2-like"/>
</dbReference>
<dbReference type="Pfam" id="PF00535">
    <property type="entry name" value="Glycos_transf_2"/>
    <property type="match status" value="1"/>
</dbReference>
<keyword evidence="3" id="KW-0808">Transferase</keyword>
<dbReference type="InterPro" id="IPR029044">
    <property type="entry name" value="Nucleotide-diphossugar_trans"/>
</dbReference>
<evidence type="ECO:0000256" key="1">
    <source>
        <dbReference type="ARBA" id="ARBA00006739"/>
    </source>
</evidence>
<keyword evidence="2" id="KW-0328">Glycosyltransferase</keyword>
<dbReference type="Proteomes" id="UP000197528">
    <property type="component" value="Unassembled WGS sequence"/>
</dbReference>
<protein>
    <recommendedName>
        <fullName evidence="4">Glycosyltransferase 2-like domain-containing protein</fullName>
    </recommendedName>
</protein>
<sequence length="288" mass="34386">MHNSYLLIVVVTYKRPNDVLKLIESLQYQRNCELKIIVIDTSVSQEDSFFLEKRIQKNESLMYIVASSNLGYAKGNNFGVRKAVKVWGEPLFVIISNDDIEITDNYLLHDLSSLMLNNIFIDCLQPKINMTNGFIQGPYNKANIYIESLQYLFPFYWYINRFIKQYKLHNIKKLTKFYRIMGAFFIIKYKTFEEVGMFDEATFLGREEDILAGKLNKARYKTFYYPLKIVKHLQLSKEIQCVDSFNDSDLYYWLHIEKVNIFSLKFYLFSKYVFNNLYAKFFKFKIKK</sequence>
<evidence type="ECO:0000313" key="6">
    <source>
        <dbReference type="Proteomes" id="UP000197528"/>
    </source>
</evidence>
<comment type="similarity">
    <text evidence="1">Belongs to the glycosyltransferase 2 family.</text>
</comment>
<evidence type="ECO:0000256" key="2">
    <source>
        <dbReference type="ARBA" id="ARBA00022676"/>
    </source>
</evidence>
<proteinExistence type="inferred from homology"/>